<feature type="non-terminal residue" evidence="2">
    <location>
        <position position="1"/>
    </location>
</feature>
<feature type="region of interest" description="Disordered" evidence="1">
    <location>
        <begin position="1"/>
        <end position="30"/>
    </location>
</feature>
<name>A0A4R0R2B6_9APHY</name>
<feature type="region of interest" description="Disordered" evidence="1">
    <location>
        <begin position="1092"/>
        <end position="1117"/>
    </location>
</feature>
<feature type="compositionally biased region" description="Low complexity" evidence="1">
    <location>
        <begin position="869"/>
        <end position="909"/>
    </location>
</feature>
<feature type="compositionally biased region" description="Polar residues" evidence="1">
    <location>
        <begin position="248"/>
        <end position="258"/>
    </location>
</feature>
<dbReference type="STRING" id="92696.A0A4R0R2B6"/>
<organism evidence="2 3">
    <name type="scientific">Steccherinum ochraceum</name>
    <dbReference type="NCBI Taxonomy" id="92696"/>
    <lineage>
        <taxon>Eukaryota</taxon>
        <taxon>Fungi</taxon>
        <taxon>Dikarya</taxon>
        <taxon>Basidiomycota</taxon>
        <taxon>Agaricomycotina</taxon>
        <taxon>Agaricomycetes</taxon>
        <taxon>Polyporales</taxon>
        <taxon>Steccherinaceae</taxon>
        <taxon>Steccherinum</taxon>
    </lineage>
</organism>
<feature type="compositionally biased region" description="Low complexity" evidence="1">
    <location>
        <begin position="1210"/>
        <end position="1220"/>
    </location>
</feature>
<protein>
    <submittedName>
        <fullName evidence="2">Uncharacterized protein</fullName>
    </submittedName>
</protein>
<feature type="region of interest" description="Disordered" evidence="1">
    <location>
        <begin position="304"/>
        <end position="326"/>
    </location>
</feature>
<feature type="compositionally biased region" description="Acidic residues" evidence="1">
    <location>
        <begin position="157"/>
        <end position="173"/>
    </location>
</feature>
<feature type="region of interest" description="Disordered" evidence="1">
    <location>
        <begin position="525"/>
        <end position="546"/>
    </location>
</feature>
<evidence type="ECO:0000313" key="3">
    <source>
        <dbReference type="Proteomes" id="UP000292702"/>
    </source>
</evidence>
<feature type="region of interest" description="Disordered" evidence="1">
    <location>
        <begin position="868"/>
        <end position="909"/>
    </location>
</feature>
<feature type="compositionally biased region" description="Acidic residues" evidence="1">
    <location>
        <begin position="83"/>
        <end position="93"/>
    </location>
</feature>
<feature type="region of interest" description="Disordered" evidence="1">
    <location>
        <begin position="340"/>
        <end position="362"/>
    </location>
</feature>
<feature type="region of interest" description="Disordered" evidence="1">
    <location>
        <begin position="239"/>
        <end position="261"/>
    </location>
</feature>
<evidence type="ECO:0000256" key="1">
    <source>
        <dbReference type="SAM" id="MobiDB-lite"/>
    </source>
</evidence>
<dbReference type="AlphaFoldDB" id="A0A4R0R2B6"/>
<feature type="region of interest" description="Disordered" evidence="1">
    <location>
        <begin position="70"/>
        <end position="93"/>
    </location>
</feature>
<accession>A0A4R0R2B6</accession>
<reference evidence="2 3" key="1">
    <citation type="submission" date="2018-11" db="EMBL/GenBank/DDBJ databases">
        <title>Genome assembly of Steccherinum ochraceum LE-BIN_3174, the white-rot fungus of the Steccherinaceae family (The Residual Polyporoid clade, Polyporales, Basidiomycota).</title>
        <authorList>
            <person name="Fedorova T.V."/>
            <person name="Glazunova O.A."/>
            <person name="Landesman E.O."/>
            <person name="Moiseenko K.V."/>
            <person name="Psurtseva N.V."/>
            <person name="Savinova O.S."/>
            <person name="Shakhova N.V."/>
            <person name="Tyazhelova T.V."/>
            <person name="Vasina D.V."/>
        </authorList>
    </citation>
    <scope>NUCLEOTIDE SEQUENCE [LARGE SCALE GENOMIC DNA]</scope>
    <source>
        <strain evidence="2 3">LE-BIN_3174</strain>
    </source>
</reference>
<feature type="region of interest" description="Disordered" evidence="1">
    <location>
        <begin position="1172"/>
        <end position="1259"/>
    </location>
</feature>
<dbReference type="OrthoDB" id="2563277at2759"/>
<dbReference type="EMBL" id="RWJN01000494">
    <property type="protein sequence ID" value="TCD61190.1"/>
    <property type="molecule type" value="Genomic_DNA"/>
</dbReference>
<feature type="compositionally biased region" description="Low complexity" evidence="1">
    <location>
        <begin position="970"/>
        <end position="986"/>
    </location>
</feature>
<feature type="compositionally biased region" description="Polar residues" evidence="1">
    <location>
        <begin position="1107"/>
        <end position="1117"/>
    </location>
</feature>
<feature type="compositionally biased region" description="Polar residues" evidence="1">
    <location>
        <begin position="1"/>
        <end position="15"/>
    </location>
</feature>
<feature type="region of interest" description="Disordered" evidence="1">
    <location>
        <begin position="157"/>
        <end position="196"/>
    </location>
</feature>
<evidence type="ECO:0000313" key="2">
    <source>
        <dbReference type="EMBL" id="TCD61190.1"/>
    </source>
</evidence>
<feature type="compositionally biased region" description="Basic residues" evidence="1">
    <location>
        <begin position="933"/>
        <end position="949"/>
    </location>
</feature>
<feature type="region of interest" description="Disordered" evidence="1">
    <location>
        <begin position="795"/>
        <end position="831"/>
    </location>
</feature>
<sequence length="1259" mass="137159">KPIRTGLSSMSSMGENESPAPSPTPVFKRSNGHIRAGSVFSVMGHKKSSASSYRSSLASSISSETKKVLGMTGTLGGSTEPSVDPEDPDSDIPDELQVILSGQSDEECTQALDDIISRSSTPPSPIAEVPEIPLPVEVVLARQPSLPVFRATILDEEANLADVDEGNNSSEEDETKKSFDFTGELQKLNESGASDRRSFVEQLENAFRTPARIDLGLDDGFLKAALPPLPALPLEHRSTPGEDIAPRTVSSGDFTSSVEDGDHSRELFLPQYREPDTLEQLLAECDEDNEDMCLPYPEMKKSIGSMRSKASDGQLNTSFRFGGRPSIPDLVEEAQEEKPLTLSDILPPVGHHSRSGSSSSNLLEDSSVLKSIMAHAADVSSPRRRALSDSSLHRPVDISQLSHPSSHSRGPSEVSVSSFTGFDSFDEVRRGFEFGPNRPAFYPPPGATRPSHNRFESIYSIASVSSYGATVNSGIADPFGYAPSRPVSDSFSISMSMTVDDTFAFRRNQRRSRVDSDASNSSFYFPVNNRRGHRRHESNMSTMSNAPPVSIYNRSFGAHISHRRNDSNTSASSVAQSYAVGGRAAWARHRPDFSVDSVSSDFSGRRLGRPGLGDRMFEMDHGVPLTAISASPPESLAASLMRSHASYNRTEFDQTGFTQTEFDRTEFNRTEFDSIMDDDRRYSVAEDSLFERTGYRSSVYSDSDESVFGFDASHPQINPTRQFRPLSMMSVSSIRPGETQDDTMVTMIGGGRAPVRRRSVESLMDASPLYRTGVDRKERKKESLDKVGRVLDFGPIPEEKVPSPRKESPLKSRLIERPSIASTSSHQFGGERMIKARKGLLERQSLEDSAIMAQGEDLLSSFRSTKVFTRPGPVSRSRSSTVTTSSASGAETPPLSSSDGSSISGDSQSSIDIGHLSSILSTFDPPTSGIARARARARARGTGHRRRISQARASRSSVYETIQEEPYVLSSSPTASPAPSARSGPADGTKVLSPVVDNSVYIVDSDTQSMGGSIDWSDEKGIVGMRKYYALKGEADDTVRESKRAWHDTAFSIFALQSFEPPHERTAMQAMLEHSQSNYGPLPSELRPHRIRSRTSSRASPYPTRVLKSTLSPDHQRSSVFTEDSHHEYNISKPFAPSPPSVPALSDITVNPNLSFLSTVPVLNPKSSSPFAVKANQSPAPVKTADINGMGLPTRPRVTSTARRTAFGWSKRSTGKSSSSEQKENASHGSIATPGETLRINRPRPRGRPTPARSSTIRV</sequence>
<feature type="compositionally biased region" description="Basic and acidic residues" evidence="1">
    <location>
        <begin position="797"/>
        <end position="816"/>
    </location>
</feature>
<feature type="region of interest" description="Disordered" evidence="1">
    <location>
        <begin position="924"/>
        <end position="990"/>
    </location>
</feature>
<comment type="caution">
    <text evidence="2">The sequence shown here is derived from an EMBL/GenBank/DDBJ whole genome shotgun (WGS) entry which is preliminary data.</text>
</comment>
<proteinExistence type="predicted"/>
<gene>
    <name evidence="2" type="ORF">EIP91_008796</name>
</gene>
<keyword evidence="3" id="KW-1185">Reference proteome</keyword>
<dbReference type="Proteomes" id="UP000292702">
    <property type="component" value="Unassembled WGS sequence"/>
</dbReference>